<comment type="function">
    <text evidence="18">Removal of H(2)O(2), oxidation of toxic reductants, biosynthesis and degradation of lignin, suberization, auxin catabolism, response to environmental stresses such as wounding, pathogen attack and oxidative stress.</text>
</comment>
<dbReference type="InterPro" id="IPR019793">
    <property type="entry name" value="Peroxidases_heam-ligand_BS"/>
</dbReference>
<evidence type="ECO:0000256" key="3">
    <source>
        <dbReference type="ARBA" id="ARBA00022559"/>
    </source>
</evidence>
<evidence type="ECO:0000256" key="12">
    <source>
        <dbReference type="ARBA" id="ARBA00023324"/>
    </source>
</evidence>
<dbReference type="GO" id="GO:0020037">
    <property type="term" value="F:heme binding"/>
    <property type="evidence" value="ECO:0007669"/>
    <property type="project" value="UniProtKB-UniRule"/>
</dbReference>
<keyword evidence="18" id="KW-0964">Secreted</keyword>
<feature type="binding site" description="axial binding residue" evidence="15">
    <location>
        <position position="249"/>
    </location>
    <ligand>
        <name>heme b</name>
        <dbReference type="ChEBI" id="CHEBI:60344"/>
    </ligand>
    <ligandPart>
        <name>Fe</name>
        <dbReference type="ChEBI" id="CHEBI:18248"/>
    </ligandPart>
</feature>
<evidence type="ECO:0000256" key="4">
    <source>
        <dbReference type="ARBA" id="ARBA00022617"/>
    </source>
</evidence>
<accession>A0A1D1XP21</accession>
<evidence type="ECO:0000256" key="14">
    <source>
        <dbReference type="PIRSR" id="PIRSR600823-2"/>
    </source>
</evidence>
<evidence type="ECO:0000256" key="13">
    <source>
        <dbReference type="PIRSR" id="PIRSR600823-1"/>
    </source>
</evidence>
<feature type="binding site" evidence="15">
    <location>
        <position position="144"/>
    </location>
    <ligand>
        <name>Ca(2+)</name>
        <dbReference type="ChEBI" id="CHEBI:29108"/>
        <label>1</label>
    </ligand>
</feature>
<keyword evidence="7 18" id="KW-0560">Oxidoreductase</keyword>
<dbReference type="GO" id="GO:0140825">
    <property type="term" value="F:lactoperoxidase activity"/>
    <property type="evidence" value="ECO:0007669"/>
    <property type="project" value="UniProtKB-EC"/>
</dbReference>
<dbReference type="InterPro" id="IPR033905">
    <property type="entry name" value="Secretory_peroxidase"/>
</dbReference>
<gene>
    <name evidence="21" type="primary">GSVIVT00037159001_0</name>
    <name evidence="21" type="ORF">g.101182</name>
</gene>
<keyword evidence="6 15" id="KW-0106">Calcium</keyword>
<feature type="disulfide bond" evidence="17">
    <location>
        <begin position="91"/>
        <end position="171"/>
    </location>
</feature>
<dbReference type="PROSITE" id="PS50873">
    <property type="entry name" value="PEROXIDASE_4"/>
    <property type="match status" value="1"/>
</dbReference>
<evidence type="ECO:0000256" key="8">
    <source>
        <dbReference type="ARBA" id="ARBA00023004"/>
    </source>
</evidence>
<protein>
    <recommendedName>
        <fullName evidence="18">Peroxidase</fullName>
        <ecNumber evidence="18">1.11.1.7</ecNumber>
    </recommendedName>
</protein>
<evidence type="ECO:0000256" key="5">
    <source>
        <dbReference type="ARBA" id="ARBA00022723"/>
    </source>
</evidence>
<dbReference type="GO" id="GO:0005576">
    <property type="term" value="C:extracellular region"/>
    <property type="evidence" value="ECO:0007669"/>
    <property type="project" value="UniProtKB-SubCell"/>
</dbReference>
<evidence type="ECO:0000256" key="17">
    <source>
        <dbReference type="PIRSR" id="PIRSR600823-5"/>
    </source>
</evidence>
<keyword evidence="4 18" id="KW-0349">Heme</keyword>
<feature type="binding site" evidence="15">
    <location>
        <position position="132"/>
    </location>
    <ligand>
        <name>Ca(2+)</name>
        <dbReference type="ChEBI" id="CHEBI:29108"/>
        <label>1</label>
    </ligand>
</feature>
<dbReference type="FunFam" id="1.10.420.10:FF:000001">
    <property type="entry name" value="Peroxidase"/>
    <property type="match status" value="1"/>
</dbReference>
<comment type="cofactor">
    <cofactor evidence="15 18">
        <name>Ca(2+)</name>
        <dbReference type="ChEBI" id="CHEBI:29108"/>
    </cofactor>
    <text evidence="15 18">Binds 2 calcium ions per subunit.</text>
</comment>
<dbReference type="GO" id="GO:0042744">
    <property type="term" value="P:hydrogen peroxide catabolic process"/>
    <property type="evidence" value="ECO:0007669"/>
    <property type="project" value="UniProtKB-KW"/>
</dbReference>
<feature type="binding site" evidence="14">
    <location>
        <position position="219"/>
    </location>
    <ligand>
        <name>substrate</name>
    </ligand>
</feature>
<dbReference type="PROSITE" id="PS00435">
    <property type="entry name" value="PEROXIDASE_1"/>
    <property type="match status" value="1"/>
</dbReference>
<keyword evidence="11" id="KW-0873">Pyrrolidone carboxylic acid</keyword>
<keyword evidence="3 18" id="KW-0575">Peroxidase</keyword>
<feature type="disulfide bond" evidence="17">
    <location>
        <begin position="177"/>
        <end position="380"/>
    </location>
</feature>
<feature type="binding site" evidence="15">
    <location>
        <position position="304"/>
    </location>
    <ligand>
        <name>Ca(2+)</name>
        <dbReference type="ChEBI" id="CHEBI:29108"/>
        <label>2</label>
    </ligand>
</feature>
<feature type="binding site" evidence="15">
    <location>
        <position position="128"/>
    </location>
    <ligand>
        <name>Ca(2+)</name>
        <dbReference type="ChEBI" id="CHEBI:29108"/>
        <label>1</label>
    </ligand>
</feature>
<feature type="region of interest" description="Disordered" evidence="19">
    <location>
        <begin position="36"/>
        <end position="57"/>
    </location>
</feature>
<dbReference type="GO" id="GO:0006979">
    <property type="term" value="P:response to oxidative stress"/>
    <property type="evidence" value="ECO:0007669"/>
    <property type="project" value="UniProtKB-UniRule"/>
</dbReference>
<dbReference type="AlphaFoldDB" id="A0A1D1XP21"/>
<evidence type="ECO:0000256" key="19">
    <source>
        <dbReference type="SAM" id="MobiDB-lite"/>
    </source>
</evidence>
<feature type="compositionally biased region" description="Basic residues" evidence="19">
    <location>
        <begin position="37"/>
        <end position="47"/>
    </location>
</feature>
<comment type="cofactor">
    <cofactor evidence="15 18">
        <name>heme b</name>
        <dbReference type="ChEBI" id="CHEBI:60344"/>
    </cofactor>
    <text evidence="15 18">Binds 1 heme b (iron(II)-protoporphyrin IX) group per subunit.</text>
</comment>
<feature type="non-terminal residue" evidence="21">
    <location>
        <position position="1"/>
    </location>
</feature>
<evidence type="ECO:0000256" key="6">
    <source>
        <dbReference type="ARBA" id="ARBA00022837"/>
    </source>
</evidence>
<evidence type="ECO:0000259" key="20">
    <source>
        <dbReference type="PROSITE" id="PS50873"/>
    </source>
</evidence>
<dbReference type="Gene3D" id="1.10.420.10">
    <property type="entry name" value="Peroxidase, domain 2"/>
    <property type="match status" value="1"/>
</dbReference>
<feature type="active site" description="Proton acceptor" evidence="13">
    <location>
        <position position="122"/>
    </location>
</feature>
<dbReference type="EMBL" id="GDJX01023819">
    <property type="protein sequence ID" value="JAT44117.1"/>
    <property type="molecule type" value="Transcribed_RNA"/>
</dbReference>
<comment type="catalytic activity">
    <reaction evidence="1 18">
        <text>2 a phenolic donor + H2O2 = 2 a phenolic radical donor + 2 H2O</text>
        <dbReference type="Rhea" id="RHEA:56136"/>
        <dbReference type="ChEBI" id="CHEBI:15377"/>
        <dbReference type="ChEBI" id="CHEBI:16240"/>
        <dbReference type="ChEBI" id="CHEBI:139520"/>
        <dbReference type="ChEBI" id="CHEBI:139521"/>
        <dbReference type="EC" id="1.11.1.7"/>
    </reaction>
</comment>
<organism evidence="21">
    <name type="scientific">Anthurium amnicola</name>
    <dbReference type="NCBI Taxonomy" id="1678845"/>
    <lineage>
        <taxon>Eukaryota</taxon>
        <taxon>Viridiplantae</taxon>
        <taxon>Streptophyta</taxon>
        <taxon>Embryophyta</taxon>
        <taxon>Tracheophyta</taxon>
        <taxon>Spermatophyta</taxon>
        <taxon>Magnoliopsida</taxon>
        <taxon>Liliopsida</taxon>
        <taxon>Araceae</taxon>
        <taxon>Pothoideae</taxon>
        <taxon>Potheae</taxon>
        <taxon>Anthurium</taxon>
    </lineage>
</organism>
<feature type="binding site" evidence="15">
    <location>
        <position position="126"/>
    </location>
    <ligand>
        <name>Ca(2+)</name>
        <dbReference type="ChEBI" id="CHEBI:29108"/>
        <label>1</label>
    </ligand>
</feature>
<comment type="similarity">
    <text evidence="2">Belongs to the peroxidase family. Ascorbate peroxidase subfamily.</text>
</comment>
<dbReference type="Gene3D" id="1.10.520.10">
    <property type="match status" value="1"/>
</dbReference>
<dbReference type="PROSITE" id="PS00436">
    <property type="entry name" value="PEROXIDASE_2"/>
    <property type="match status" value="1"/>
</dbReference>
<dbReference type="EC" id="1.11.1.7" evidence="18"/>
<evidence type="ECO:0000256" key="7">
    <source>
        <dbReference type="ARBA" id="ARBA00023002"/>
    </source>
</evidence>
<evidence type="ECO:0000256" key="2">
    <source>
        <dbReference type="ARBA" id="ARBA00006873"/>
    </source>
</evidence>
<keyword evidence="8 15" id="KW-0408">Iron</keyword>
<keyword evidence="9 17" id="KW-1015">Disulfide bond</keyword>
<evidence type="ECO:0000313" key="21">
    <source>
        <dbReference type="EMBL" id="JAT44117.1"/>
    </source>
</evidence>
<sequence length="409" mass="43226">AMGSRKSSSSLSHCYKRTDLVVAKSPTHWVVVVHPARSSHTHARRRPSPLPSPQYTMPETKTGRLLPLLLIAALPALCSADLTVGFYNDCCPSAESLVQQVVAAAFTNNSTVAPGLIRMHFHDCFVRGCDGSVLLDSTANNTAEKDAAPNNPSLHGYEVVDAAKAAVEAACPGVVSCADILAFAARDSVALAGNFTYEVPAGRRDGNVSNATEALLNLPPPRFNAAQLVASFAAKNLTADEMVTLSGAHSIGVSHCASFTNRLYNFPNSSSGTDPTLSLAYAELLRNTCPSNSTRFTPITVRLDLITPDTLDNQYYVGVRLGLGLLTSDHALVTDANLSAAVEDNADNPDGWVTRFQRAMVRMGAIEVLTGSEGEIRANCRVVNGASTGRSLAHAGDGSGYRPRQVASS</sequence>
<dbReference type="PRINTS" id="PR00458">
    <property type="entry name" value="PEROXIDASE"/>
</dbReference>
<reference evidence="21" key="1">
    <citation type="submission" date="2015-07" db="EMBL/GenBank/DDBJ databases">
        <title>Transcriptome Assembly of Anthurium amnicola.</title>
        <authorList>
            <person name="Suzuki J."/>
        </authorList>
    </citation>
    <scope>NUCLEOTIDE SEQUENCE</scope>
</reference>
<evidence type="ECO:0000256" key="1">
    <source>
        <dbReference type="ARBA" id="ARBA00000189"/>
    </source>
</evidence>
<dbReference type="InterPro" id="IPR019794">
    <property type="entry name" value="Peroxidases_AS"/>
</dbReference>
<dbReference type="InterPro" id="IPR002016">
    <property type="entry name" value="Haem_peroxidase"/>
</dbReference>
<name>A0A1D1XP21_9ARAE</name>
<feature type="disulfide bond" evidence="17">
    <location>
        <begin position="256"/>
        <end position="289"/>
    </location>
</feature>
<feature type="binding site" evidence="15">
    <location>
        <position position="123"/>
    </location>
    <ligand>
        <name>Ca(2+)</name>
        <dbReference type="ChEBI" id="CHEBI:29108"/>
        <label>1</label>
    </ligand>
</feature>
<proteinExistence type="inferred from homology"/>
<evidence type="ECO:0000256" key="15">
    <source>
        <dbReference type="PIRSR" id="PIRSR600823-3"/>
    </source>
</evidence>
<feature type="binding site" evidence="15">
    <location>
        <position position="312"/>
    </location>
    <ligand>
        <name>Ca(2+)</name>
        <dbReference type="ChEBI" id="CHEBI:29108"/>
        <label>2</label>
    </ligand>
</feature>
<evidence type="ECO:0000256" key="18">
    <source>
        <dbReference type="RuleBase" id="RU362060"/>
    </source>
</evidence>
<dbReference type="Pfam" id="PF00141">
    <property type="entry name" value="peroxidase"/>
    <property type="match status" value="1"/>
</dbReference>
<evidence type="ECO:0000256" key="9">
    <source>
        <dbReference type="ARBA" id="ARBA00023157"/>
    </source>
</evidence>
<feature type="binding site" evidence="15">
    <location>
        <position position="130"/>
    </location>
    <ligand>
        <name>Ca(2+)</name>
        <dbReference type="ChEBI" id="CHEBI:29108"/>
        <label>1</label>
    </ligand>
</feature>
<keyword evidence="5 15" id="KW-0479">Metal-binding</keyword>
<evidence type="ECO:0000256" key="10">
    <source>
        <dbReference type="ARBA" id="ARBA00023180"/>
    </source>
</evidence>
<comment type="subcellular location">
    <subcellularLocation>
        <location evidence="18">Secreted</location>
    </subcellularLocation>
</comment>
<comment type="similarity">
    <text evidence="18">Belongs to the peroxidase family. Classical plant (class III) peroxidase subfamily.</text>
</comment>
<dbReference type="InterPro" id="IPR000823">
    <property type="entry name" value="Peroxidase_pln"/>
</dbReference>
<feature type="binding site" evidence="15">
    <location>
        <position position="307"/>
    </location>
    <ligand>
        <name>Ca(2+)</name>
        <dbReference type="ChEBI" id="CHEBI:29108"/>
        <label>2</label>
    </ligand>
</feature>
<keyword evidence="12 18" id="KW-0376">Hydrogen peroxide</keyword>
<dbReference type="PRINTS" id="PR00461">
    <property type="entry name" value="PLPEROXIDASE"/>
</dbReference>
<dbReference type="PANTHER" id="PTHR31235">
    <property type="entry name" value="PEROXIDASE 25-RELATED"/>
    <property type="match status" value="1"/>
</dbReference>
<dbReference type="GO" id="GO:0046872">
    <property type="term" value="F:metal ion binding"/>
    <property type="evidence" value="ECO:0007669"/>
    <property type="project" value="UniProtKB-UniRule"/>
</dbReference>
<dbReference type="InterPro" id="IPR010255">
    <property type="entry name" value="Haem_peroxidase_sf"/>
</dbReference>
<feature type="site" description="Transition state stabilizer" evidence="16">
    <location>
        <position position="118"/>
    </location>
</feature>
<evidence type="ECO:0000256" key="16">
    <source>
        <dbReference type="PIRSR" id="PIRSR600823-4"/>
    </source>
</evidence>
<evidence type="ECO:0000256" key="11">
    <source>
        <dbReference type="ARBA" id="ARBA00023283"/>
    </source>
</evidence>
<dbReference type="FunFam" id="1.10.520.10:FF:000001">
    <property type="entry name" value="Peroxidase"/>
    <property type="match status" value="1"/>
</dbReference>
<keyword evidence="10" id="KW-0325">Glycoprotein</keyword>
<dbReference type="CDD" id="cd00693">
    <property type="entry name" value="secretory_peroxidase"/>
    <property type="match status" value="1"/>
</dbReference>
<feature type="domain" description="Plant heme peroxidase family profile" evidence="20">
    <location>
        <begin position="81"/>
        <end position="384"/>
    </location>
</feature>
<feature type="disulfide bond" evidence="17">
    <location>
        <begin position="124"/>
        <end position="129"/>
    </location>
</feature>
<dbReference type="SUPFAM" id="SSF48113">
    <property type="entry name" value="Heme-dependent peroxidases"/>
    <property type="match status" value="1"/>
</dbReference>